<evidence type="ECO:0000313" key="8">
    <source>
        <dbReference type="EMBL" id="MEM4989487.1"/>
    </source>
</evidence>
<dbReference type="CDD" id="cd06912">
    <property type="entry name" value="GT_MraY_like"/>
    <property type="match status" value="1"/>
</dbReference>
<dbReference type="RefSeq" id="WP_092396742.1">
    <property type="nucleotide sequence ID" value="NZ_JBANDC010000014.1"/>
</dbReference>
<comment type="subcellular location">
    <subcellularLocation>
        <location evidence="1">Cell membrane</location>
        <topology evidence="1">Multi-pass membrane protein</topology>
    </subcellularLocation>
</comment>
<dbReference type="PANTHER" id="PTHR22926">
    <property type="entry name" value="PHOSPHO-N-ACETYLMURAMOYL-PENTAPEPTIDE-TRANSFERASE"/>
    <property type="match status" value="1"/>
</dbReference>
<feature type="transmembrane region" description="Helical" evidence="7">
    <location>
        <begin position="186"/>
        <end position="204"/>
    </location>
</feature>
<evidence type="ECO:0000256" key="7">
    <source>
        <dbReference type="SAM" id="Phobius"/>
    </source>
</evidence>
<feature type="transmembrane region" description="Helical" evidence="7">
    <location>
        <begin position="43"/>
        <end position="64"/>
    </location>
</feature>
<reference evidence="8 9" key="1">
    <citation type="submission" date="2024-02" db="EMBL/GenBank/DDBJ databases">
        <title>Draft genome sequence of Collimonas sp. strain H4R21, an effective mineral-weathering bacterial strain isolated from the beech rhizosphere.</title>
        <authorList>
            <person name="Morin E."/>
            <person name="Uroz S."/>
            <person name="Leveau J.H.J."/>
            <person name="Kumar R."/>
            <person name="Rey M.W."/>
            <person name="Pham J."/>
        </authorList>
    </citation>
    <scope>NUCLEOTIDE SEQUENCE [LARGE SCALE GENOMIC DNA]</scope>
    <source>
        <strain evidence="8 9">H4R21</strain>
    </source>
</reference>
<evidence type="ECO:0000256" key="5">
    <source>
        <dbReference type="ARBA" id="ARBA00022989"/>
    </source>
</evidence>
<dbReference type="Proteomes" id="UP001495910">
    <property type="component" value="Unassembled WGS sequence"/>
</dbReference>
<keyword evidence="6 7" id="KW-0472">Membrane</keyword>
<evidence type="ECO:0000256" key="6">
    <source>
        <dbReference type="ARBA" id="ARBA00023136"/>
    </source>
</evidence>
<dbReference type="EMBL" id="JBANDC010000014">
    <property type="protein sequence ID" value="MEM4989487.1"/>
    <property type="molecule type" value="Genomic_DNA"/>
</dbReference>
<feature type="transmembrane region" description="Helical" evidence="7">
    <location>
        <begin position="161"/>
        <end position="180"/>
    </location>
</feature>
<feature type="transmembrane region" description="Helical" evidence="7">
    <location>
        <begin position="135"/>
        <end position="154"/>
    </location>
</feature>
<keyword evidence="5 7" id="KW-1133">Transmembrane helix</keyword>
<name>A0ABU9PZP5_9BURK</name>
<feature type="transmembrane region" description="Helical" evidence="7">
    <location>
        <begin position="102"/>
        <end position="123"/>
    </location>
</feature>
<evidence type="ECO:0000313" key="9">
    <source>
        <dbReference type="Proteomes" id="UP001495910"/>
    </source>
</evidence>
<feature type="transmembrane region" description="Helical" evidence="7">
    <location>
        <begin position="241"/>
        <end position="260"/>
    </location>
</feature>
<dbReference type="Pfam" id="PF00953">
    <property type="entry name" value="Glycos_transf_4"/>
    <property type="match status" value="1"/>
</dbReference>
<keyword evidence="3" id="KW-0808">Transferase</keyword>
<evidence type="ECO:0000256" key="4">
    <source>
        <dbReference type="ARBA" id="ARBA00022692"/>
    </source>
</evidence>
<keyword evidence="4 7" id="KW-0812">Transmembrane</keyword>
<dbReference type="InterPro" id="IPR000715">
    <property type="entry name" value="Glycosyl_transferase_4"/>
</dbReference>
<feature type="transmembrane region" description="Helical" evidence="7">
    <location>
        <begin position="308"/>
        <end position="325"/>
    </location>
</feature>
<gene>
    <name evidence="8" type="ORF">V8G57_19025</name>
</gene>
<accession>A0ABU9PZP5</accession>
<keyword evidence="9" id="KW-1185">Reference proteome</keyword>
<evidence type="ECO:0000256" key="2">
    <source>
        <dbReference type="ARBA" id="ARBA00022475"/>
    </source>
</evidence>
<keyword evidence="2" id="KW-1003">Cell membrane</keyword>
<feature type="transmembrane region" description="Helical" evidence="7">
    <location>
        <begin position="216"/>
        <end position="235"/>
    </location>
</feature>
<feature type="transmembrane region" description="Helical" evidence="7">
    <location>
        <begin position="70"/>
        <end position="90"/>
    </location>
</feature>
<feature type="transmembrane region" description="Helical" evidence="7">
    <location>
        <begin position="6"/>
        <end position="22"/>
    </location>
</feature>
<evidence type="ECO:0000256" key="3">
    <source>
        <dbReference type="ARBA" id="ARBA00022679"/>
    </source>
</evidence>
<feature type="transmembrane region" description="Helical" evidence="7">
    <location>
        <begin position="331"/>
        <end position="350"/>
    </location>
</feature>
<comment type="caution">
    <text evidence="8">The sequence shown here is derived from an EMBL/GenBank/DDBJ whole genome shotgun (WGS) entry which is preliminary data.</text>
</comment>
<protein>
    <submittedName>
        <fullName evidence="8">Glycosyltransferase</fullName>
    </submittedName>
</protein>
<organism evidence="8 9">
    <name type="scientific">Collimonas rhizosphaerae</name>
    <dbReference type="NCBI Taxonomy" id="3126357"/>
    <lineage>
        <taxon>Bacteria</taxon>
        <taxon>Pseudomonadati</taxon>
        <taxon>Pseudomonadota</taxon>
        <taxon>Betaproteobacteria</taxon>
        <taxon>Burkholderiales</taxon>
        <taxon>Oxalobacteraceae</taxon>
        <taxon>Collimonas</taxon>
    </lineage>
</organism>
<sequence>MTSFLISFVISFLATMVVLRLAHHGHVPLDHDLTGVQKFHARIVPRIGGLPLFIASISAGAITYYRDAPIGILILLLMASSAVAFLAGLVEDLTGKVRAMHRLLLTMVSAAVGIYLLNAVVVRVDVSWLDTLMKYRWVTIPLTIVLVAGIANAVNLIDGFNGLASVVTMFMLFSLGYVAWQVNDVFVMTAALVIGGAIAGFLLWNYPFGLIFLGDGGAYFIGFMLAELAILLVARNPQISAWYPALLLVYPAFETVFSIYRRLLVRRTSPGMPDGIHLHSLIFRRVVRWAVGYRDARMITRSNSLTSPYLWALSLMAVVPATLFWRHPWMLLSFFLIFVLSYVWLYLRIVRFKVPGWMAIKRRHKK</sequence>
<dbReference type="PANTHER" id="PTHR22926:SF3">
    <property type="entry name" value="UNDECAPRENYL-PHOSPHATE ALPHA-N-ACETYLGLUCOSAMINYL 1-PHOSPHATE TRANSFERASE"/>
    <property type="match status" value="1"/>
</dbReference>
<evidence type="ECO:0000256" key="1">
    <source>
        <dbReference type="ARBA" id="ARBA00004651"/>
    </source>
</evidence>
<proteinExistence type="predicted"/>